<dbReference type="CDD" id="cd22823">
    <property type="entry name" value="Gal_Rha_Lectin"/>
    <property type="match status" value="2"/>
</dbReference>
<accession>A0AAD9NZX3</accession>
<gene>
    <name evidence="2" type="ORF">NP493_228g08001</name>
</gene>
<dbReference type="InterPro" id="IPR043159">
    <property type="entry name" value="Lectin_gal-bd_sf"/>
</dbReference>
<name>A0AAD9NZX3_RIDPI</name>
<reference evidence="2" key="1">
    <citation type="journal article" date="2023" name="Mol. Biol. Evol.">
        <title>Third-Generation Sequencing Reveals the Adaptive Role of the Epigenome in Three Deep-Sea Polychaetes.</title>
        <authorList>
            <person name="Perez M."/>
            <person name="Aroh O."/>
            <person name="Sun Y."/>
            <person name="Lan Y."/>
            <person name="Juniper S.K."/>
            <person name="Young C.R."/>
            <person name="Angers B."/>
            <person name="Qian P.Y."/>
        </authorList>
    </citation>
    <scope>NUCLEOTIDE SEQUENCE</scope>
    <source>
        <strain evidence="2">R07B-5</strain>
    </source>
</reference>
<feature type="chain" id="PRO_5041933343" description="SUEL-type lectin domain-containing protein" evidence="1">
    <location>
        <begin position="16"/>
        <end position="235"/>
    </location>
</feature>
<organism evidence="2 3">
    <name type="scientific">Ridgeia piscesae</name>
    <name type="common">Tubeworm</name>
    <dbReference type="NCBI Taxonomy" id="27915"/>
    <lineage>
        <taxon>Eukaryota</taxon>
        <taxon>Metazoa</taxon>
        <taxon>Spiralia</taxon>
        <taxon>Lophotrochozoa</taxon>
        <taxon>Annelida</taxon>
        <taxon>Polychaeta</taxon>
        <taxon>Sedentaria</taxon>
        <taxon>Canalipalpata</taxon>
        <taxon>Sabellida</taxon>
        <taxon>Siboglinidae</taxon>
        <taxon>Ridgeia</taxon>
    </lineage>
</organism>
<comment type="caution">
    <text evidence="2">The sequence shown here is derived from an EMBL/GenBank/DDBJ whole genome shotgun (WGS) entry which is preliminary data.</text>
</comment>
<protein>
    <recommendedName>
        <fullName evidence="4">SUEL-type lectin domain-containing protein</fullName>
    </recommendedName>
</protein>
<dbReference type="AlphaFoldDB" id="A0AAD9NZX3"/>
<keyword evidence="3" id="KW-1185">Reference proteome</keyword>
<evidence type="ECO:0000256" key="1">
    <source>
        <dbReference type="SAM" id="SignalP"/>
    </source>
</evidence>
<dbReference type="Proteomes" id="UP001209878">
    <property type="component" value="Unassembled WGS sequence"/>
</dbReference>
<sequence length="235" mass="26113">MFSLLVLCLVTVVGCVYNSTGVVRLNRCKNSQRIYVVSVALGRSARDCRQDGRCCPASKDDAIVGQPYKVQELKDACDGKQTCDVQFSQVTFRSGSSDYELVSYICGNSRPVTSLGCQHKDSGSFSVRCQENQHIYIVNAILERRATPCWKPNTCCPSAAICEVFASAEHVRQLKDSCDGKQQCSVTMTTGECYFYLPNGDPLKGSTDYESVKYFCVNNRPGKFLCCMILHYMLT</sequence>
<evidence type="ECO:0000313" key="3">
    <source>
        <dbReference type="Proteomes" id="UP001209878"/>
    </source>
</evidence>
<keyword evidence="1" id="KW-0732">Signal</keyword>
<evidence type="ECO:0008006" key="4">
    <source>
        <dbReference type="Google" id="ProtNLM"/>
    </source>
</evidence>
<dbReference type="EMBL" id="JAODUO010000230">
    <property type="protein sequence ID" value="KAK2185578.1"/>
    <property type="molecule type" value="Genomic_DNA"/>
</dbReference>
<evidence type="ECO:0000313" key="2">
    <source>
        <dbReference type="EMBL" id="KAK2185578.1"/>
    </source>
</evidence>
<feature type="signal peptide" evidence="1">
    <location>
        <begin position="1"/>
        <end position="15"/>
    </location>
</feature>
<proteinExistence type="predicted"/>
<dbReference type="Gene3D" id="2.60.120.740">
    <property type="match status" value="2"/>
</dbReference>